<proteinExistence type="predicted"/>
<dbReference type="PRINTS" id="PR00344">
    <property type="entry name" value="BCTRLSENSOR"/>
</dbReference>
<dbReference type="SUPFAM" id="SSF55874">
    <property type="entry name" value="ATPase domain of HSP90 chaperone/DNA topoisomerase II/histidine kinase"/>
    <property type="match status" value="1"/>
</dbReference>
<dbReference type="CDD" id="cd00075">
    <property type="entry name" value="HATPase"/>
    <property type="match status" value="1"/>
</dbReference>
<evidence type="ECO:0000256" key="4">
    <source>
        <dbReference type="ARBA" id="ARBA00022679"/>
    </source>
</evidence>
<dbReference type="InterPro" id="IPR003594">
    <property type="entry name" value="HATPase_dom"/>
</dbReference>
<dbReference type="PANTHER" id="PTHR45453">
    <property type="entry name" value="PHOSPHATE REGULON SENSOR PROTEIN PHOR"/>
    <property type="match status" value="1"/>
</dbReference>
<organism evidence="9">
    <name type="scientific">uncultured Pyrinomonadaceae bacterium</name>
    <dbReference type="NCBI Taxonomy" id="2283094"/>
    <lineage>
        <taxon>Bacteria</taxon>
        <taxon>Pseudomonadati</taxon>
        <taxon>Acidobacteriota</taxon>
        <taxon>Blastocatellia</taxon>
        <taxon>Blastocatellales</taxon>
        <taxon>Pyrinomonadaceae</taxon>
        <taxon>environmental samples</taxon>
    </lineage>
</organism>
<keyword evidence="7" id="KW-0472">Membrane</keyword>
<keyword evidence="4" id="KW-0808">Transferase</keyword>
<evidence type="ECO:0000256" key="2">
    <source>
        <dbReference type="ARBA" id="ARBA00012438"/>
    </source>
</evidence>
<evidence type="ECO:0000256" key="3">
    <source>
        <dbReference type="ARBA" id="ARBA00022553"/>
    </source>
</evidence>
<evidence type="ECO:0000256" key="5">
    <source>
        <dbReference type="ARBA" id="ARBA00022777"/>
    </source>
</evidence>
<dbReference type="InterPro" id="IPR005467">
    <property type="entry name" value="His_kinase_dom"/>
</dbReference>
<feature type="transmembrane region" description="Helical" evidence="7">
    <location>
        <begin position="75"/>
        <end position="93"/>
    </location>
</feature>
<feature type="domain" description="Histidine kinase" evidence="8">
    <location>
        <begin position="448"/>
        <end position="666"/>
    </location>
</feature>
<dbReference type="GO" id="GO:0005886">
    <property type="term" value="C:plasma membrane"/>
    <property type="evidence" value="ECO:0007669"/>
    <property type="project" value="TreeGrafter"/>
</dbReference>
<dbReference type="SUPFAM" id="SSF55781">
    <property type="entry name" value="GAF domain-like"/>
    <property type="match status" value="1"/>
</dbReference>
<evidence type="ECO:0000256" key="1">
    <source>
        <dbReference type="ARBA" id="ARBA00000085"/>
    </source>
</evidence>
<dbReference type="CDD" id="cd00082">
    <property type="entry name" value="HisKA"/>
    <property type="match status" value="1"/>
</dbReference>
<evidence type="ECO:0000256" key="6">
    <source>
        <dbReference type="ARBA" id="ARBA00023012"/>
    </source>
</evidence>
<keyword evidence="5 9" id="KW-0418">Kinase</keyword>
<dbReference type="Gene3D" id="3.30.450.40">
    <property type="match status" value="1"/>
</dbReference>
<protein>
    <recommendedName>
        <fullName evidence="2">histidine kinase</fullName>
        <ecNumber evidence="2">2.7.13.3</ecNumber>
    </recommendedName>
</protein>
<dbReference type="Gene3D" id="3.30.565.10">
    <property type="entry name" value="Histidine kinase-like ATPase, C-terminal domain"/>
    <property type="match status" value="1"/>
</dbReference>
<comment type="catalytic activity">
    <reaction evidence="1">
        <text>ATP + protein L-histidine = ADP + protein N-phospho-L-histidine.</text>
        <dbReference type="EC" id="2.7.13.3"/>
    </reaction>
</comment>
<evidence type="ECO:0000313" key="9">
    <source>
        <dbReference type="EMBL" id="CAA9422498.1"/>
    </source>
</evidence>
<dbReference type="AlphaFoldDB" id="A0A6J4PSU7"/>
<dbReference type="GO" id="GO:0000155">
    <property type="term" value="F:phosphorelay sensor kinase activity"/>
    <property type="evidence" value="ECO:0007669"/>
    <property type="project" value="InterPro"/>
</dbReference>
<dbReference type="InterPro" id="IPR036890">
    <property type="entry name" value="HATPase_C_sf"/>
</dbReference>
<dbReference type="PROSITE" id="PS50109">
    <property type="entry name" value="HIS_KIN"/>
    <property type="match status" value="1"/>
</dbReference>
<dbReference type="Pfam" id="PF02518">
    <property type="entry name" value="HATPase_c"/>
    <property type="match status" value="1"/>
</dbReference>
<gene>
    <name evidence="9" type="ORF">AVDCRST_MAG74-3093</name>
</gene>
<dbReference type="InterPro" id="IPR029016">
    <property type="entry name" value="GAF-like_dom_sf"/>
</dbReference>
<keyword evidence="3" id="KW-0597">Phosphoprotein</keyword>
<dbReference type="GO" id="GO:0016036">
    <property type="term" value="P:cellular response to phosphate starvation"/>
    <property type="evidence" value="ECO:0007669"/>
    <property type="project" value="TreeGrafter"/>
</dbReference>
<dbReference type="GO" id="GO:0004721">
    <property type="term" value="F:phosphoprotein phosphatase activity"/>
    <property type="evidence" value="ECO:0007669"/>
    <property type="project" value="TreeGrafter"/>
</dbReference>
<dbReference type="EC" id="2.7.13.3" evidence="2"/>
<dbReference type="InterPro" id="IPR036097">
    <property type="entry name" value="HisK_dim/P_sf"/>
</dbReference>
<dbReference type="SMART" id="SM00388">
    <property type="entry name" value="HisKA"/>
    <property type="match status" value="1"/>
</dbReference>
<name>A0A6J4PSU7_9BACT</name>
<dbReference type="PANTHER" id="PTHR45453:SF1">
    <property type="entry name" value="PHOSPHATE REGULON SENSOR PROTEIN PHOR"/>
    <property type="match status" value="1"/>
</dbReference>
<keyword evidence="6" id="KW-0902">Two-component regulatory system</keyword>
<dbReference type="InterPro" id="IPR050351">
    <property type="entry name" value="BphY/WalK/GraS-like"/>
</dbReference>
<accession>A0A6J4PSU7</accession>
<reference evidence="9" key="1">
    <citation type="submission" date="2020-02" db="EMBL/GenBank/DDBJ databases">
        <authorList>
            <person name="Meier V. D."/>
        </authorList>
    </citation>
    <scope>NUCLEOTIDE SEQUENCE</scope>
    <source>
        <strain evidence="9">AVDCRST_MAG74</strain>
    </source>
</reference>
<dbReference type="Gene3D" id="1.10.287.130">
    <property type="match status" value="1"/>
</dbReference>
<keyword evidence="7" id="KW-1133">Transmembrane helix</keyword>
<dbReference type="EMBL" id="CADCUR010000276">
    <property type="protein sequence ID" value="CAA9422498.1"/>
    <property type="molecule type" value="Genomic_DNA"/>
</dbReference>
<dbReference type="InterPro" id="IPR004358">
    <property type="entry name" value="Sig_transdc_His_kin-like_C"/>
</dbReference>
<dbReference type="Pfam" id="PF00512">
    <property type="entry name" value="HisKA"/>
    <property type="match status" value="1"/>
</dbReference>
<feature type="transmembrane region" description="Helical" evidence="7">
    <location>
        <begin position="12"/>
        <end position="38"/>
    </location>
</feature>
<dbReference type="SMART" id="SM00387">
    <property type="entry name" value="HATPase_c"/>
    <property type="match status" value="1"/>
</dbReference>
<evidence type="ECO:0000259" key="8">
    <source>
        <dbReference type="PROSITE" id="PS50109"/>
    </source>
</evidence>
<dbReference type="SUPFAM" id="SSF47384">
    <property type="entry name" value="Homodimeric domain of signal transducing histidine kinase"/>
    <property type="match status" value="1"/>
</dbReference>
<dbReference type="FunFam" id="3.30.565.10:FF:000006">
    <property type="entry name" value="Sensor histidine kinase WalK"/>
    <property type="match status" value="1"/>
</dbReference>
<keyword evidence="7" id="KW-0812">Transmembrane</keyword>
<evidence type="ECO:0000256" key="7">
    <source>
        <dbReference type="SAM" id="Phobius"/>
    </source>
</evidence>
<feature type="transmembrane region" description="Helical" evidence="7">
    <location>
        <begin position="44"/>
        <end position="63"/>
    </location>
</feature>
<dbReference type="InterPro" id="IPR003661">
    <property type="entry name" value="HisK_dim/P_dom"/>
</dbReference>
<sequence length="666" mass="74321">MKNFRDKGAAVSLGLAVLVAAFVALFGTFFSVIVKLVLPPGASFTWWKAVIVLLIALTVGGLIEKCGLKRVLPHVLIFLAVLFVASILSAQWLNVSLVFIPIFLTVVLTLAAVQLKTLWLIDSALTEKIVLLASTGHLLEGQSADLRIESGLRLLESVLPLSEAIVFRLTSEGELSPVGRARSDKSFDSAIERQSSWRENVGLCEQALSRRETIVQPVEGAAGAARIVLPLVYENVAVGVLFVKINENFVREDQHLLEAFSGQLARNFQRKELRERSLPHESWWSSFSSYSAENRLDMISLVHGIIKEQSFSAIASSYLKEAHAIAYLDGTLAYLNRRMRHLAKLDSEEISRIDLFGLLQRFKTDVFNEPQLAIRRVLQTGDTFKSELYYAESNKTLDMQITLVKVPTGSASIHETNVPLKPACFLITFRDVSAVKENERLRSDMASLMSHELRTPITSISGFTELLLADKTISEENREFLAIINSESQRLSKMLSTFLSVSNLEQSDKQEFHKSPVKLDTVVREVVGDLQENAKRKRIRLVEQPNKHLPPVAADKSLITRAVAHLIDNAIRYSPERTSVFISTILESDFLRVVVEDRGYGIASSEQEKIWQKFYRVARDGQDKEEESTGLGLSLVKEIVEQHGGAVTVESEIGTGSRFSFTLPRL</sequence>